<dbReference type="SUPFAM" id="SSF56801">
    <property type="entry name" value="Acetyl-CoA synthetase-like"/>
    <property type="match status" value="1"/>
</dbReference>
<name>A0A9X1VW51_9BURK</name>
<comment type="similarity">
    <text evidence="1">Belongs to the ATP-dependent AMP-binding enzyme family.</text>
</comment>
<dbReference type="Pfam" id="PF00501">
    <property type="entry name" value="AMP-binding"/>
    <property type="match status" value="1"/>
</dbReference>
<dbReference type="Proteomes" id="UP001139447">
    <property type="component" value="Unassembled WGS sequence"/>
</dbReference>
<keyword evidence="2" id="KW-0436">Ligase</keyword>
<dbReference type="Gene3D" id="3.40.50.12780">
    <property type="entry name" value="N-terminal domain of ligase-like"/>
    <property type="match status" value="1"/>
</dbReference>
<dbReference type="GO" id="GO:0031956">
    <property type="term" value="F:medium-chain fatty acid-CoA ligase activity"/>
    <property type="evidence" value="ECO:0007669"/>
    <property type="project" value="TreeGrafter"/>
</dbReference>
<dbReference type="AlphaFoldDB" id="A0A9X1VW51"/>
<dbReference type="InterPro" id="IPR025110">
    <property type="entry name" value="AMP-bd_C"/>
</dbReference>
<protein>
    <submittedName>
        <fullName evidence="5">AMP-binding protein</fullName>
    </submittedName>
</protein>
<evidence type="ECO:0000259" key="4">
    <source>
        <dbReference type="Pfam" id="PF13193"/>
    </source>
</evidence>
<dbReference type="PANTHER" id="PTHR43201:SF5">
    <property type="entry name" value="MEDIUM-CHAIN ACYL-COA LIGASE ACSF2, MITOCHONDRIAL"/>
    <property type="match status" value="1"/>
</dbReference>
<keyword evidence="6" id="KW-1185">Reference proteome</keyword>
<accession>A0A9X1VW51</accession>
<comment type="caution">
    <text evidence="5">The sequence shown here is derived from an EMBL/GenBank/DDBJ whole genome shotgun (WGS) entry which is preliminary data.</text>
</comment>
<organism evidence="5 6">
    <name type="scientific">Variovorax terrae</name>
    <dbReference type="NCBI Taxonomy" id="2923278"/>
    <lineage>
        <taxon>Bacteria</taxon>
        <taxon>Pseudomonadati</taxon>
        <taxon>Pseudomonadota</taxon>
        <taxon>Betaproteobacteria</taxon>
        <taxon>Burkholderiales</taxon>
        <taxon>Comamonadaceae</taxon>
        <taxon>Variovorax</taxon>
    </lineage>
</organism>
<dbReference type="InterPro" id="IPR042099">
    <property type="entry name" value="ANL_N_sf"/>
</dbReference>
<dbReference type="PROSITE" id="PS00455">
    <property type="entry name" value="AMP_BINDING"/>
    <property type="match status" value="1"/>
</dbReference>
<dbReference type="Gene3D" id="3.30.300.30">
    <property type="match status" value="1"/>
</dbReference>
<dbReference type="GO" id="GO:0006631">
    <property type="term" value="P:fatty acid metabolic process"/>
    <property type="evidence" value="ECO:0007669"/>
    <property type="project" value="TreeGrafter"/>
</dbReference>
<evidence type="ECO:0000313" key="5">
    <source>
        <dbReference type="EMBL" id="MCJ0764896.1"/>
    </source>
</evidence>
<evidence type="ECO:0000256" key="2">
    <source>
        <dbReference type="ARBA" id="ARBA00022598"/>
    </source>
</evidence>
<dbReference type="InterPro" id="IPR045851">
    <property type="entry name" value="AMP-bd_C_sf"/>
</dbReference>
<dbReference type="PANTHER" id="PTHR43201">
    <property type="entry name" value="ACYL-COA SYNTHETASE"/>
    <property type="match status" value="1"/>
</dbReference>
<proteinExistence type="inferred from homology"/>
<evidence type="ECO:0000259" key="3">
    <source>
        <dbReference type="Pfam" id="PF00501"/>
    </source>
</evidence>
<sequence length="505" mass="54667">MVILEQMLTRAARLYGQSEAVVDGAVRLTYAELVERVYRLAAGMTQLGLVAGDRVGLLSRNSFRCIEVNLACSALGLILVPINFRLAAPEIAFIVEDTGLRTMFAEAHYAIHAEQVVTWQDGRALGTGDAYESLIAGNAPVEPRPRSCGAADDIAQIFYTSGTTGRPKGVCLTHGNLVASALDAIVSLELRQRDGWLHASPMFHLVDAFAIWAMTLVGGRHIVTHFSPELFGPLVAAERVTKTSLPPTLLDRIARERSTAASDLSSLELISYGGSPMPDAVYRRCCDALGCALLQAYGLTEGSGFVCHEAVGDNPSPQQVLNTVGRPTLHTQITLVDGQGQPVADDAPGEIWLRGPRVLASYWRNPEATASAFHEGWYRTGDLGKRDRQGRLQIVGRKKEMIISGGENVYPAEVQNVLLAYPGVTEAAVFGLPSQAWGEEVRAVVYGEGEAGDRLREADLLQHCRARIGAYKVPKQIHIAREPLPKNGPGKIATAQVRAQYLLKE</sequence>
<evidence type="ECO:0000313" key="6">
    <source>
        <dbReference type="Proteomes" id="UP001139447"/>
    </source>
</evidence>
<dbReference type="InterPro" id="IPR000873">
    <property type="entry name" value="AMP-dep_synth/lig_dom"/>
</dbReference>
<feature type="domain" description="AMP-dependent synthetase/ligase" evidence="3">
    <location>
        <begin position="9"/>
        <end position="363"/>
    </location>
</feature>
<evidence type="ECO:0000256" key="1">
    <source>
        <dbReference type="ARBA" id="ARBA00006432"/>
    </source>
</evidence>
<reference evidence="5" key="1">
    <citation type="submission" date="2022-03" db="EMBL/GenBank/DDBJ databases">
        <authorList>
            <person name="Woo C.Y."/>
        </authorList>
    </citation>
    <scope>NUCLEOTIDE SEQUENCE</scope>
    <source>
        <strain evidence="5">CYS-02</strain>
    </source>
</reference>
<gene>
    <name evidence="5" type="ORF">MMF98_16895</name>
</gene>
<feature type="domain" description="AMP-binding enzyme C-terminal" evidence="4">
    <location>
        <begin position="413"/>
        <end position="491"/>
    </location>
</feature>
<dbReference type="Pfam" id="PF13193">
    <property type="entry name" value="AMP-binding_C"/>
    <property type="match status" value="1"/>
</dbReference>
<dbReference type="InterPro" id="IPR020845">
    <property type="entry name" value="AMP-binding_CS"/>
</dbReference>
<dbReference type="EMBL" id="JALGBI010000002">
    <property type="protein sequence ID" value="MCJ0764896.1"/>
    <property type="molecule type" value="Genomic_DNA"/>
</dbReference>
<dbReference type="RefSeq" id="WP_243307869.1">
    <property type="nucleotide sequence ID" value="NZ_JALGBI010000002.1"/>
</dbReference>